<dbReference type="GO" id="GO:0005789">
    <property type="term" value="C:endoplasmic reticulum membrane"/>
    <property type="evidence" value="ECO:0007669"/>
    <property type="project" value="TreeGrafter"/>
</dbReference>
<comment type="similarity">
    <text evidence="1">Belongs to the UFL1 family.</text>
</comment>
<reference evidence="8" key="1">
    <citation type="journal article" date="2020" name="Fungal Divers.">
        <title>Resolving the Mortierellaceae phylogeny through synthesis of multi-gene phylogenetics and phylogenomics.</title>
        <authorList>
            <person name="Vandepol N."/>
            <person name="Liber J."/>
            <person name="Desiro A."/>
            <person name="Na H."/>
            <person name="Kennedy M."/>
            <person name="Barry K."/>
            <person name="Grigoriev I.V."/>
            <person name="Miller A.N."/>
            <person name="O'Donnell K."/>
            <person name="Stajich J.E."/>
            <person name="Bonito G."/>
        </authorList>
    </citation>
    <scope>NUCLEOTIDE SEQUENCE</scope>
    <source>
        <strain evidence="8">REB-010B</strain>
    </source>
</reference>
<proteinExistence type="inferred from homology"/>
<evidence type="ECO:0000313" key="9">
    <source>
        <dbReference type="Proteomes" id="UP000738325"/>
    </source>
</evidence>
<gene>
    <name evidence="8" type="primary">UFL1</name>
    <name evidence="8" type="ORF">BGZ99_005657</name>
</gene>
<feature type="domain" description="E3 UFM1-protein ligase 1-like N-terminal" evidence="5">
    <location>
        <begin position="23"/>
        <end position="281"/>
    </location>
</feature>
<organism evidence="8 9">
    <name type="scientific">Dissophora globulifera</name>
    <dbReference type="NCBI Taxonomy" id="979702"/>
    <lineage>
        <taxon>Eukaryota</taxon>
        <taxon>Fungi</taxon>
        <taxon>Fungi incertae sedis</taxon>
        <taxon>Mucoromycota</taxon>
        <taxon>Mortierellomycotina</taxon>
        <taxon>Mortierellomycetes</taxon>
        <taxon>Mortierellales</taxon>
        <taxon>Mortierellaceae</taxon>
        <taxon>Dissophora</taxon>
    </lineage>
</organism>
<sequence length="836" mass="93321">MVRALWDTLFGIRDSPEDLQGPASLSEEACGDLVHSLVRLGFLTNMAHSLDGKSFITHEQLAKDILLQLDKHNGRVSLLNLPRTINADLADIQDRVQDLIRQRPGQFVQVQDELLKTEYLVLLVEKLNQELIRDGYLVISDMCRKHKFGVDFMRQFLKDRVGNTIAGQWDTVDRGLVIAPTFLAEQKAILRKTLSALDEPTSLNSLRGRHVVQDQLFYGLCDLVAKENDLPGVFRGTGDQGVFVPRPYEQQQIDWIETFFRNNGFIELDAVKKRGVADPKAHIQSNHPSALLLEVHAVKESIWSIIDASVEDTISNLSWIDVKPLLPSPLTKGDISSLLRQLPSLKEPTSRIAIAPDQDHSLTGLGGGSPQETLVIQDTIVVTSGQLQKCLLRMGPLLDRSLKNLVSWRLSHELGEHMDGQDDGENTASIIGEGGVSTLKGFLEHAMSSQTMQRKGSGNNNSNNKGKNASRKSEGKKKTQIQDFLTIQEVKDEIRQIEPDFDPALVNAVAGILHRDLVQNLKDRNRSVILNQVQDEEQQDEEAIEEGANAKDVVSDIRLLSKRIELSSKGIDVFEDSTVKNSLSKYLLQSWCVELLDLVVLRLAMLDATPAPALTDVTAVRERLRKSFMEHHHRMGGSTSEHQSFAIAAEDATALLKLVPPVALDPLKRLRKLTAGSGKQKNMAEYMEVWSALSQDPKLEFDIAGDSDVKDDRQLEAEHMQELGQILAAIKPHSDPALMLHIVALIAFQKWTGRMLHASGKYVPRILRQLRLLHKDETATEQLDLLDKMLNAVLSNVKQQQQQQQGEEQSGDVTQEDPDQLWQAVHDLGVLLSTPQ</sequence>
<evidence type="ECO:0000259" key="5">
    <source>
        <dbReference type="Pfam" id="PF09743"/>
    </source>
</evidence>
<feature type="region of interest" description="Disordered" evidence="4">
    <location>
        <begin position="449"/>
        <end position="480"/>
    </location>
</feature>
<evidence type="ECO:0000259" key="6">
    <source>
        <dbReference type="Pfam" id="PF23659"/>
    </source>
</evidence>
<evidence type="ECO:0000256" key="3">
    <source>
        <dbReference type="ARBA" id="ARBA00022786"/>
    </source>
</evidence>
<dbReference type="Pfam" id="PF25870">
    <property type="entry name" value="WHD_UFL1_5th"/>
    <property type="match status" value="1"/>
</dbReference>
<accession>A0A9P6RWK6</accession>
<name>A0A9P6RWK6_9FUNG</name>
<keyword evidence="3" id="KW-0833">Ubl conjugation pathway</keyword>
<dbReference type="InterPro" id="IPR056761">
    <property type="entry name" value="Ufl1-like_C"/>
</dbReference>
<dbReference type="Pfam" id="PF09743">
    <property type="entry name" value="E3_UFM1_ligase"/>
    <property type="match status" value="1"/>
</dbReference>
<keyword evidence="8" id="KW-0436">Ligase</keyword>
<keyword evidence="9" id="KW-1185">Reference proteome</keyword>
<dbReference type="InterPro" id="IPR056579">
    <property type="entry name" value="Ufl1_N"/>
</dbReference>
<dbReference type="GO" id="GO:0032434">
    <property type="term" value="P:regulation of proteasomal ubiquitin-dependent protein catabolic process"/>
    <property type="evidence" value="ECO:0007669"/>
    <property type="project" value="TreeGrafter"/>
</dbReference>
<dbReference type="EMBL" id="JAAAIP010000037">
    <property type="protein sequence ID" value="KAG0328304.1"/>
    <property type="molecule type" value="Genomic_DNA"/>
</dbReference>
<feature type="domain" description="E3 UFM1-protein ligase-like C-terminal" evidence="7">
    <location>
        <begin position="713"/>
        <end position="820"/>
    </location>
</feature>
<dbReference type="GO" id="GO:0061666">
    <property type="term" value="F:UFM1 ligase activity"/>
    <property type="evidence" value="ECO:0007669"/>
    <property type="project" value="InterPro"/>
</dbReference>
<dbReference type="InterPro" id="IPR018611">
    <property type="entry name" value="Ufl1"/>
</dbReference>
<dbReference type="Pfam" id="PF25041">
    <property type="entry name" value="UFL1_C"/>
    <property type="match status" value="1"/>
</dbReference>
<dbReference type="InterPro" id="IPR056580">
    <property type="entry name" value="Ufl1_dom"/>
</dbReference>
<dbReference type="AlphaFoldDB" id="A0A9P6RWK6"/>
<dbReference type="GO" id="GO:0034976">
    <property type="term" value="P:response to endoplasmic reticulum stress"/>
    <property type="evidence" value="ECO:0007669"/>
    <property type="project" value="TreeGrafter"/>
</dbReference>
<keyword evidence="2" id="KW-0808">Transferase</keyword>
<feature type="region of interest" description="Disordered" evidence="4">
    <location>
        <begin position="799"/>
        <end position="818"/>
    </location>
</feature>
<dbReference type="GO" id="GO:1990592">
    <property type="term" value="P:protein K69-linked ufmylation"/>
    <property type="evidence" value="ECO:0007669"/>
    <property type="project" value="TreeGrafter"/>
</dbReference>
<evidence type="ECO:0000256" key="1">
    <source>
        <dbReference type="ARBA" id="ARBA00010789"/>
    </source>
</evidence>
<dbReference type="OrthoDB" id="10258297at2759"/>
<comment type="caution">
    <text evidence="8">The sequence shown here is derived from an EMBL/GenBank/DDBJ whole genome shotgun (WGS) entry which is preliminary data.</text>
</comment>
<evidence type="ECO:0000256" key="2">
    <source>
        <dbReference type="ARBA" id="ARBA00022679"/>
    </source>
</evidence>
<protein>
    <submittedName>
        <fullName evidence="8">E3 UFM1-protein ligase 1</fullName>
    </submittedName>
</protein>
<feature type="compositionally biased region" description="Low complexity" evidence="4">
    <location>
        <begin position="455"/>
        <end position="467"/>
    </location>
</feature>
<feature type="domain" description="E3 UFM1-protein ligase 1-like" evidence="6">
    <location>
        <begin position="553"/>
        <end position="672"/>
    </location>
</feature>
<dbReference type="Pfam" id="PF23659">
    <property type="entry name" value="UFL1"/>
    <property type="match status" value="1"/>
</dbReference>
<dbReference type="GO" id="GO:0016874">
    <property type="term" value="F:ligase activity"/>
    <property type="evidence" value="ECO:0007669"/>
    <property type="project" value="UniProtKB-KW"/>
</dbReference>
<evidence type="ECO:0000256" key="4">
    <source>
        <dbReference type="SAM" id="MobiDB-lite"/>
    </source>
</evidence>
<dbReference type="PANTHER" id="PTHR31057">
    <property type="entry name" value="E3 UFM1-PROTEIN LIGASE 1"/>
    <property type="match status" value="1"/>
</dbReference>
<evidence type="ECO:0000313" key="8">
    <source>
        <dbReference type="EMBL" id="KAG0328304.1"/>
    </source>
</evidence>
<dbReference type="Proteomes" id="UP000738325">
    <property type="component" value="Unassembled WGS sequence"/>
</dbReference>
<evidence type="ECO:0000259" key="7">
    <source>
        <dbReference type="Pfam" id="PF25041"/>
    </source>
</evidence>
<dbReference type="PANTHER" id="PTHR31057:SF0">
    <property type="entry name" value="E3 UFM1-PROTEIN LIGASE 1"/>
    <property type="match status" value="1"/>
</dbReference>